<evidence type="ECO:0000313" key="3">
    <source>
        <dbReference type="Proteomes" id="UP000053558"/>
    </source>
</evidence>
<feature type="chain" id="PRO_5024357775" description="Glycoside hydrolase family 2 protein" evidence="1">
    <location>
        <begin position="21"/>
        <end position="600"/>
    </location>
</feature>
<dbReference type="RefSeq" id="XP_007772953.1">
    <property type="nucleotide sequence ID" value="XM_007774763.1"/>
</dbReference>
<dbReference type="KEGG" id="cput:CONPUDRAFT_84544"/>
<keyword evidence="3" id="KW-1185">Reference proteome</keyword>
<sequence length="600" mass="63797">MQRSVAAALVAANLITSVSAGAKWCGKNYLSSDGPSPPGGNFPALAYSDSPSLAFRCAPAIRPYLAEDQSQNGAIIVDSIVTNYNLTGAQAIGIKSGASLADAGSLNVTLSVNGTTLGSASVPLNATAYEIPINISSFTPQTTPYDISCAATFAGSSGTQKYSSTAELTIIPNPTSGSVTKMDLRSGALLAKPANGNGGDYAPVFPVGFFTDFWGLLATNLSVIDELAQQGFNMIHPIPTFDDWDLFEQVVQRMQQNNMYLMYDMRFDYRNLTAVEQQVNMIKDAPNLLLWYTGDEPDGTSDPFSSATGAYDKIYELDGARHPVSLVLNCQDYYWQEYSQGADIVIQDVYIIGNNNSYSERWGTPCTPEWGDCGCDNCESILAGDQSGLYPGNTTLTSMYAGGVPANSGVGAFKAISDRQQSFADRMVAMGWERTKAAWATPQAFGADGEYWARVPSGEEFIVQSVLGINHGALGILPWTDPAPADIMNSASMLAKTLPQLTPLLFSGNATRTNYVVNGIDVAVWSDGASTMVMAANTQYASNTVTWADVQVSGSVSAAMQSGDVSSDGTGFTLGSMGSAAFLSSGGTRRCMRGFERRHH</sequence>
<dbReference type="SUPFAM" id="SSF51445">
    <property type="entry name" value="(Trans)glycosidases"/>
    <property type="match status" value="1"/>
</dbReference>
<gene>
    <name evidence="2" type="ORF">CONPUDRAFT_84544</name>
</gene>
<dbReference type="GeneID" id="19210789"/>
<dbReference type="AlphaFoldDB" id="A0A5M3MD26"/>
<dbReference type="OrthoDB" id="2338662at2759"/>
<evidence type="ECO:0000313" key="2">
    <source>
        <dbReference type="EMBL" id="EIW76541.1"/>
    </source>
</evidence>
<proteinExistence type="predicted"/>
<accession>A0A5M3MD26</accession>
<dbReference type="InterPro" id="IPR017853">
    <property type="entry name" value="GH"/>
</dbReference>
<dbReference type="EMBL" id="JH711585">
    <property type="protein sequence ID" value="EIW76541.1"/>
    <property type="molecule type" value="Genomic_DNA"/>
</dbReference>
<protein>
    <recommendedName>
        <fullName evidence="4">Glycoside hydrolase family 2 protein</fullName>
    </recommendedName>
</protein>
<dbReference type="Proteomes" id="UP000053558">
    <property type="component" value="Unassembled WGS sequence"/>
</dbReference>
<evidence type="ECO:0008006" key="4">
    <source>
        <dbReference type="Google" id="ProtNLM"/>
    </source>
</evidence>
<reference evidence="3" key="1">
    <citation type="journal article" date="2012" name="Science">
        <title>The Paleozoic origin of enzymatic lignin decomposition reconstructed from 31 fungal genomes.</title>
        <authorList>
            <person name="Floudas D."/>
            <person name="Binder M."/>
            <person name="Riley R."/>
            <person name="Barry K."/>
            <person name="Blanchette R.A."/>
            <person name="Henrissat B."/>
            <person name="Martinez A.T."/>
            <person name="Otillar R."/>
            <person name="Spatafora J.W."/>
            <person name="Yadav J.S."/>
            <person name="Aerts A."/>
            <person name="Benoit I."/>
            <person name="Boyd A."/>
            <person name="Carlson A."/>
            <person name="Copeland A."/>
            <person name="Coutinho P.M."/>
            <person name="de Vries R.P."/>
            <person name="Ferreira P."/>
            <person name="Findley K."/>
            <person name="Foster B."/>
            <person name="Gaskell J."/>
            <person name="Glotzer D."/>
            <person name="Gorecki P."/>
            <person name="Heitman J."/>
            <person name="Hesse C."/>
            <person name="Hori C."/>
            <person name="Igarashi K."/>
            <person name="Jurgens J.A."/>
            <person name="Kallen N."/>
            <person name="Kersten P."/>
            <person name="Kohler A."/>
            <person name="Kuees U."/>
            <person name="Kumar T.K.A."/>
            <person name="Kuo A."/>
            <person name="LaButti K."/>
            <person name="Larrondo L.F."/>
            <person name="Lindquist E."/>
            <person name="Ling A."/>
            <person name="Lombard V."/>
            <person name="Lucas S."/>
            <person name="Lundell T."/>
            <person name="Martin R."/>
            <person name="McLaughlin D.J."/>
            <person name="Morgenstern I."/>
            <person name="Morin E."/>
            <person name="Murat C."/>
            <person name="Nagy L.G."/>
            <person name="Nolan M."/>
            <person name="Ohm R.A."/>
            <person name="Patyshakuliyeva A."/>
            <person name="Rokas A."/>
            <person name="Ruiz-Duenas F.J."/>
            <person name="Sabat G."/>
            <person name="Salamov A."/>
            <person name="Samejima M."/>
            <person name="Schmutz J."/>
            <person name="Slot J.C."/>
            <person name="St John F."/>
            <person name="Stenlid J."/>
            <person name="Sun H."/>
            <person name="Sun S."/>
            <person name="Syed K."/>
            <person name="Tsang A."/>
            <person name="Wiebenga A."/>
            <person name="Young D."/>
            <person name="Pisabarro A."/>
            <person name="Eastwood D.C."/>
            <person name="Martin F."/>
            <person name="Cullen D."/>
            <person name="Grigoriev I.V."/>
            <person name="Hibbett D.S."/>
        </authorList>
    </citation>
    <scope>NUCLEOTIDE SEQUENCE [LARGE SCALE GENOMIC DNA]</scope>
    <source>
        <strain evidence="3">RWD-64-598 SS2</strain>
    </source>
</reference>
<organism evidence="2 3">
    <name type="scientific">Coniophora puteana (strain RWD-64-598)</name>
    <name type="common">Brown rot fungus</name>
    <dbReference type="NCBI Taxonomy" id="741705"/>
    <lineage>
        <taxon>Eukaryota</taxon>
        <taxon>Fungi</taxon>
        <taxon>Dikarya</taxon>
        <taxon>Basidiomycota</taxon>
        <taxon>Agaricomycotina</taxon>
        <taxon>Agaricomycetes</taxon>
        <taxon>Agaricomycetidae</taxon>
        <taxon>Boletales</taxon>
        <taxon>Coniophorineae</taxon>
        <taxon>Coniophoraceae</taxon>
        <taxon>Coniophora</taxon>
    </lineage>
</organism>
<keyword evidence="1" id="KW-0732">Signal</keyword>
<evidence type="ECO:0000256" key="1">
    <source>
        <dbReference type="SAM" id="SignalP"/>
    </source>
</evidence>
<dbReference type="OMA" id="WPRWCGK"/>
<comment type="caution">
    <text evidence="2">The sequence shown here is derived from an EMBL/GenBank/DDBJ whole genome shotgun (WGS) entry which is preliminary data.</text>
</comment>
<feature type="signal peptide" evidence="1">
    <location>
        <begin position="1"/>
        <end position="20"/>
    </location>
</feature>
<name>A0A5M3MD26_CONPW</name>